<dbReference type="Pfam" id="PF00809">
    <property type="entry name" value="Pterin_bind"/>
    <property type="match status" value="1"/>
</dbReference>
<dbReference type="GO" id="GO:0032259">
    <property type="term" value="P:methylation"/>
    <property type="evidence" value="ECO:0007669"/>
    <property type="project" value="UniProtKB-KW"/>
</dbReference>
<dbReference type="GO" id="GO:0005829">
    <property type="term" value="C:cytosol"/>
    <property type="evidence" value="ECO:0007669"/>
    <property type="project" value="TreeGrafter"/>
</dbReference>
<dbReference type="GO" id="GO:0042558">
    <property type="term" value="P:pteridine-containing compound metabolic process"/>
    <property type="evidence" value="ECO:0007669"/>
    <property type="project" value="InterPro"/>
</dbReference>
<organism evidence="5 6">
    <name type="scientific">Desulfosporosinus youngiae DSM 17734</name>
    <dbReference type="NCBI Taxonomy" id="768710"/>
    <lineage>
        <taxon>Bacteria</taxon>
        <taxon>Bacillati</taxon>
        <taxon>Bacillota</taxon>
        <taxon>Clostridia</taxon>
        <taxon>Eubacteriales</taxon>
        <taxon>Desulfitobacteriaceae</taxon>
        <taxon>Desulfosporosinus</taxon>
    </lineage>
</organism>
<evidence type="ECO:0000256" key="3">
    <source>
        <dbReference type="ARBA" id="ARBA00022679"/>
    </source>
</evidence>
<sequence length="269" mass="29742">MIIIGEKINGSIPSMAKAIREKDENYIRDCAKRQAEAGADYLDVCASVEVEHEVRTLKWLIDLVQEVTDIPICIDSPSPHSCAAAIPFCKKTGLVNSVSLEGEKIDVIFPVIADTEWECVALLCDGKGIPNSVEKRLEVFETIMKRAKEFKIDPSRLHIDPLVETLSTNETALTTFAECAREIRKRYPTIHVTSGLSNISFGLPARKLINQAFMVLALNAGMDSAIIDPTNRDLLGMVYAAKALLEKDEYCLEYISAFRDGLIGPLPKT</sequence>
<dbReference type="SUPFAM" id="SSF51717">
    <property type="entry name" value="Dihydropteroate synthetase-like"/>
    <property type="match status" value="1"/>
</dbReference>
<dbReference type="InterPro" id="IPR000489">
    <property type="entry name" value="Pterin-binding_dom"/>
</dbReference>
<dbReference type="PROSITE" id="PS50972">
    <property type="entry name" value="PTERIN_BINDING"/>
    <property type="match status" value="1"/>
</dbReference>
<dbReference type="InterPro" id="IPR050554">
    <property type="entry name" value="Met_Synthase/Corrinoid"/>
</dbReference>
<dbReference type="AlphaFoldDB" id="H5XVZ7"/>
<evidence type="ECO:0000256" key="2">
    <source>
        <dbReference type="ARBA" id="ARBA00022603"/>
    </source>
</evidence>
<feature type="domain" description="Pterin-binding" evidence="4">
    <location>
        <begin position="1"/>
        <end position="246"/>
    </location>
</feature>
<gene>
    <name evidence="5" type="ORF">DesyoDRAFT_3428</name>
</gene>
<accession>H5XVZ7</accession>
<comment type="similarity">
    <text evidence="1">Belongs to the vitamin-B12 dependent methionine synthase family.</text>
</comment>
<dbReference type="InterPro" id="IPR011005">
    <property type="entry name" value="Dihydropteroate_synth-like_sf"/>
</dbReference>
<keyword evidence="3" id="KW-0808">Transferase</keyword>
<evidence type="ECO:0000313" key="6">
    <source>
        <dbReference type="Proteomes" id="UP000005104"/>
    </source>
</evidence>
<evidence type="ECO:0000259" key="4">
    <source>
        <dbReference type="PROSITE" id="PS50972"/>
    </source>
</evidence>
<protein>
    <submittedName>
        <fullName evidence="5">Pterin binding enzyme</fullName>
    </submittedName>
</protein>
<dbReference type="HOGENOM" id="CLU_070996_0_0_9"/>
<dbReference type="EMBL" id="CM001441">
    <property type="protein sequence ID" value="EHQ90449.1"/>
    <property type="molecule type" value="Genomic_DNA"/>
</dbReference>
<evidence type="ECO:0000256" key="1">
    <source>
        <dbReference type="ARBA" id="ARBA00010398"/>
    </source>
</evidence>
<name>H5XVZ7_9FIRM</name>
<dbReference type="OrthoDB" id="358252at2"/>
<dbReference type="STRING" id="768710.DesyoDRAFT_3428"/>
<keyword evidence="2" id="KW-0489">Methyltransferase</keyword>
<keyword evidence="6" id="KW-1185">Reference proteome</keyword>
<evidence type="ECO:0000313" key="5">
    <source>
        <dbReference type="EMBL" id="EHQ90449.1"/>
    </source>
</evidence>
<dbReference type="PANTHER" id="PTHR45833">
    <property type="entry name" value="METHIONINE SYNTHASE"/>
    <property type="match status" value="1"/>
</dbReference>
<dbReference type="RefSeq" id="WP_007784856.1">
    <property type="nucleotide sequence ID" value="NZ_CM001441.1"/>
</dbReference>
<dbReference type="NCBIfam" id="NF005719">
    <property type="entry name" value="PRK07535.1"/>
    <property type="match status" value="1"/>
</dbReference>
<dbReference type="eggNOG" id="COG1410">
    <property type="taxonomic scope" value="Bacteria"/>
</dbReference>
<reference evidence="5 6" key="1">
    <citation type="submission" date="2011-11" db="EMBL/GenBank/DDBJ databases">
        <title>The Noncontiguous Finished genome of Desulfosporosinus youngiae DSM 17734.</title>
        <authorList>
            <consortium name="US DOE Joint Genome Institute (JGI-PGF)"/>
            <person name="Lucas S."/>
            <person name="Han J."/>
            <person name="Lapidus A."/>
            <person name="Cheng J.-F."/>
            <person name="Goodwin L."/>
            <person name="Pitluck S."/>
            <person name="Peters L."/>
            <person name="Ovchinnikova G."/>
            <person name="Lu M."/>
            <person name="Land M.L."/>
            <person name="Hauser L."/>
            <person name="Pester M."/>
            <person name="Spring S."/>
            <person name="Ollivier B."/>
            <person name="Rattei T."/>
            <person name="Klenk H.-P."/>
            <person name="Wagner M."/>
            <person name="Loy A."/>
            <person name="Woyke T.J."/>
        </authorList>
    </citation>
    <scope>NUCLEOTIDE SEQUENCE [LARGE SCALE GENOMIC DNA]</scope>
    <source>
        <strain evidence="5 6">DSM 17734</strain>
    </source>
</reference>
<dbReference type="Proteomes" id="UP000005104">
    <property type="component" value="Chromosome"/>
</dbReference>
<proteinExistence type="inferred from homology"/>
<dbReference type="Gene3D" id="3.20.20.20">
    <property type="entry name" value="Dihydropteroate synthase-like"/>
    <property type="match status" value="1"/>
</dbReference>
<dbReference type="GO" id="GO:0008705">
    <property type="term" value="F:methionine synthase activity"/>
    <property type="evidence" value="ECO:0007669"/>
    <property type="project" value="TreeGrafter"/>
</dbReference>